<dbReference type="AlphaFoldDB" id="A0AAD8MVZ0"/>
<dbReference type="GO" id="GO:0005516">
    <property type="term" value="F:calmodulin binding"/>
    <property type="evidence" value="ECO:0007669"/>
    <property type="project" value="UniProtKB-KW"/>
</dbReference>
<comment type="caution">
    <text evidence="4">The sequence shown here is derived from an EMBL/GenBank/DDBJ whole genome shotgun (WGS) entry which is preliminary data.</text>
</comment>
<feature type="compositionally biased region" description="Polar residues" evidence="3">
    <location>
        <begin position="591"/>
        <end position="603"/>
    </location>
</feature>
<comment type="similarity">
    <text evidence="2">Belongs to the IQD family.</text>
</comment>
<feature type="compositionally biased region" description="Basic and acidic residues" evidence="3">
    <location>
        <begin position="288"/>
        <end position="304"/>
    </location>
</feature>
<dbReference type="InterPro" id="IPR000048">
    <property type="entry name" value="IQ_motif_EF-hand-BS"/>
</dbReference>
<organism evidence="4 5">
    <name type="scientific">Heracleum sosnowskyi</name>
    <dbReference type="NCBI Taxonomy" id="360622"/>
    <lineage>
        <taxon>Eukaryota</taxon>
        <taxon>Viridiplantae</taxon>
        <taxon>Streptophyta</taxon>
        <taxon>Embryophyta</taxon>
        <taxon>Tracheophyta</taxon>
        <taxon>Spermatophyta</taxon>
        <taxon>Magnoliopsida</taxon>
        <taxon>eudicotyledons</taxon>
        <taxon>Gunneridae</taxon>
        <taxon>Pentapetalae</taxon>
        <taxon>asterids</taxon>
        <taxon>campanulids</taxon>
        <taxon>Apiales</taxon>
        <taxon>Apiaceae</taxon>
        <taxon>Apioideae</taxon>
        <taxon>apioid superclade</taxon>
        <taxon>Tordylieae</taxon>
        <taxon>Tordyliinae</taxon>
        <taxon>Heracleum</taxon>
    </lineage>
</organism>
<feature type="region of interest" description="Disordered" evidence="3">
    <location>
        <begin position="334"/>
        <end position="387"/>
    </location>
</feature>
<dbReference type="Proteomes" id="UP001237642">
    <property type="component" value="Unassembled WGS sequence"/>
</dbReference>
<reference evidence="4" key="2">
    <citation type="submission" date="2023-05" db="EMBL/GenBank/DDBJ databases">
        <authorList>
            <person name="Schelkunov M.I."/>
        </authorList>
    </citation>
    <scope>NUCLEOTIDE SEQUENCE</scope>
    <source>
        <strain evidence="4">Hsosn_3</strain>
        <tissue evidence="4">Leaf</tissue>
    </source>
</reference>
<feature type="region of interest" description="Disordered" evidence="3">
    <location>
        <begin position="538"/>
        <end position="755"/>
    </location>
</feature>
<dbReference type="EMBL" id="JAUIZM010000003">
    <property type="protein sequence ID" value="KAK1391650.1"/>
    <property type="molecule type" value="Genomic_DNA"/>
</dbReference>
<name>A0AAD8MVZ0_9APIA</name>
<reference evidence="4" key="1">
    <citation type="submission" date="2023-02" db="EMBL/GenBank/DDBJ databases">
        <title>Genome of toxic invasive species Heracleum sosnowskyi carries increased number of genes despite the absence of recent whole-genome duplications.</title>
        <authorList>
            <person name="Schelkunov M."/>
            <person name="Shtratnikova V."/>
            <person name="Makarenko M."/>
            <person name="Klepikova A."/>
            <person name="Omelchenko D."/>
            <person name="Novikova G."/>
            <person name="Obukhova E."/>
            <person name="Bogdanov V."/>
            <person name="Penin A."/>
            <person name="Logacheva M."/>
        </authorList>
    </citation>
    <scope>NUCLEOTIDE SEQUENCE</scope>
    <source>
        <strain evidence="4">Hsosn_3</strain>
        <tissue evidence="4">Leaf</tissue>
    </source>
</reference>
<dbReference type="PROSITE" id="PS50096">
    <property type="entry name" value="IQ"/>
    <property type="match status" value="1"/>
</dbReference>
<keyword evidence="1" id="KW-0112">Calmodulin-binding</keyword>
<evidence type="ECO:0000256" key="2">
    <source>
        <dbReference type="ARBA" id="ARBA00024341"/>
    </source>
</evidence>
<feature type="region of interest" description="Disordered" evidence="3">
    <location>
        <begin position="280"/>
        <end position="306"/>
    </location>
</feature>
<dbReference type="Pfam" id="PF00612">
    <property type="entry name" value="IQ"/>
    <property type="match status" value="1"/>
</dbReference>
<keyword evidence="5" id="KW-1185">Reference proteome</keyword>
<sequence length="755" mass="83043">MGRSTASCFKIIACGSDSVDRDDLQLSQNKASTDKRGWSFGKRSARHRVLSNTVTSEIPPSVSKEIPESASADYQIQATAAIPEKSSDMERTDEMMRLSASINSKFPESIAVAEVNTKLDFQPDESVVIVIQTAIRKFLAERELSKQKNIVKLQAAVRGHLVRRHAVGSLRCVQAIIKMQVLVRAHRTRLSSVESTNEEKLHAKLGKHNSTQKEERKLGVKPDLAYTSIEKLLSNKFARQLLESSPRTKSMNIKCDPLRPDSTWKWLERWVAVSPLGIEESPESEPVTELKEQEVMKNPEKDVETTCPAEEGAELTDFRFHGTMTAVPYMNSDAAEATAPSEDEDKPSDSSPRIELESLSSKPDLEEQPKRSMKRVASEEPETEGRKFVFGSRKASNAAFIAVQSKFEDLTSAPNSLKSVNISNQESEVKSCEDTLSSSVDNPFKTRDGSLADCAVSSATKVLVGESECGTELSISSTLDSPDHSDIGAVDEHEVDMAQEAMENPKNTTNIVIEARVDDPIILDTDLPVPVTVQLEKQSNDEEVVTAESSKPQDRLEETSSDMQIKLESGAVDQMYKSSPEASPRSRVTVLESQTTPSSQVSTKSKKSRSEKNGSSQKRKSLSVGKRSPLPANDSGVRSSLEQLPKDQKSGKRRNSFGSAKADQVDQEPRDSSSSLSVPSYMQATESARAKAFANVSPRSSPDVQDKESFIKKRHSLPGANGRQGSPRIQRSMSQAQQSTKGNGSNPSHERKWQR</sequence>
<evidence type="ECO:0000313" key="5">
    <source>
        <dbReference type="Proteomes" id="UP001237642"/>
    </source>
</evidence>
<proteinExistence type="inferred from homology"/>
<protein>
    <submittedName>
        <fullName evidence="4">IQ domain-containing protein</fullName>
    </submittedName>
</protein>
<feature type="compositionally biased region" description="Polar residues" evidence="3">
    <location>
        <begin position="723"/>
        <end position="747"/>
    </location>
</feature>
<accession>A0AAD8MVZ0</accession>
<dbReference type="Gene3D" id="1.20.5.190">
    <property type="match status" value="1"/>
</dbReference>
<dbReference type="PANTHER" id="PTHR32295:SF154">
    <property type="entry name" value="PROTEIN IQ-DOMAIN 32"/>
    <property type="match status" value="1"/>
</dbReference>
<dbReference type="PANTHER" id="PTHR32295">
    <property type="entry name" value="IQ-DOMAIN 5-RELATED"/>
    <property type="match status" value="1"/>
</dbReference>
<evidence type="ECO:0000313" key="4">
    <source>
        <dbReference type="EMBL" id="KAK1391650.1"/>
    </source>
</evidence>
<gene>
    <name evidence="4" type="ORF">POM88_010706</name>
</gene>
<evidence type="ECO:0000256" key="3">
    <source>
        <dbReference type="SAM" id="MobiDB-lite"/>
    </source>
</evidence>
<evidence type="ECO:0000256" key="1">
    <source>
        <dbReference type="ARBA" id="ARBA00022860"/>
    </source>
</evidence>